<dbReference type="CDD" id="cd03716">
    <property type="entry name" value="SOCS_ASB_like"/>
    <property type="match status" value="1"/>
</dbReference>
<feature type="repeat" description="ANK" evidence="3">
    <location>
        <begin position="42"/>
        <end position="74"/>
    </location>
</feature>
<feature type="repeat" description="ANK" evidence="3">
    <location>
        <begin position="225"/>
        <end position="257"/>
    </location>
</feature>
<dbReference type="InterPro" id="IPR001496">
    <property type="entry name" value="SOCS_box"/>
</dbReference>
<name>A0A1I8IVN6_9PLAT</name>
<keyword evidence="5" id="KW-1185">Reference proteome</keyword>
<keyword evidence="2 3" id="KW-0040">ANK repeat</keyword>
<dbReference type="PANTHER" id="PTHR24171">
    <property type="entry name" value="ANKYRIN REPEAT DOMAIN-CONTAINING PROTEIN 39-RELATED"/>
    <property type="match status" value="1"/>
</dbReference>
<dbReference type="Pfam" id="PF13637">
    <property type="entry name" value="Ank_4"/>
    <property type="match status" value="1"/>
</dbReference>
<evidence type="ECO:0000256" key="2">
    <source>
        <dbReference type="ARBA" id="ARBA00023043"/>
    </source>
</evidence>
<dbReference type="InterPro" id="IPR036036">
    <property type="entry name" value="SOCS_box-like_dom_sf"/>
</dbReference>
<feature type="repeat" description="ANK" evidence="3">
    <location>
        <begin position="75"/>
        <end position="107"/>
    </location>
</feature>
<reference evidence="6" key="1">
    <citation type="submission" date="2016-11" db="UniProtKB">
        <authorList>
            <consortium name="WormBaseParasite"/>
        </authorList>
    </citation>
    <scope>IDENTIFICATION</scope>
</reference>
<proteinExistence type="predicted"/>
<dbReference type="PROSITE" id="PS50225">
    <property type="entry name" value="SOCS"/>
    <property type="match status" value="1"/>
</dbReference>
<dbReference type="InterPro" id="IPR002110">
    <property type="entry name" value="Ankyrin_rpt"/>
</dbReference>
<evidence type="ECO:0000259" key="4">
    <source>
        <dbReference type="PROSITE" id="PS50225"/>
    </source>
</evidence>
<dbReference type="Pfam" id="PF07525">
    <property type="entry name" value="SOCS_box"/>
    <property type="match status" value="1"/>
</dbReference>
<dbReference type="GO" id="GO:0035556">
    <property type="term" value="P:intracellular signal transduction"/>
    <property type="evidence" value="ECO:0007669"/>
    <property type="project" value="InterPro"/>
</dbReference>
<dbReference type="Pfam" id="PF12796">
    <property type="entry name" value="Ank_2"/>
    <property type="match status" value="1"/>
</dbReference>
<dbReference type="PROSITE" id="PS50088">
    <property type="entry name" value="ANK_REPEAT"/>
    <property type="match status" value="3"/>
</dbReference>
<dbReference type="PROSITE" id="PS50297">
    <property type="entry name" value="ANK_REP_REGION"/>
    <property type="match status" value="3"/>
</dbReference>
<evidence type="ECO:0000256" key="3">
    <source>
        <dbReference type="PROSITE-ProRule" id="PRU00023"/>
    </source>
</evidence>
<evidence type="ECO:0000256" key="1">
    <source>
        <dbReference type="ARBA" id="ARBA00022737"/>
    </source>
</evidence>
<keyword evidence="1" id="KW-0677">Repeat</keyword>
<dbReference type="Gene3D" id="1.10.750.20">
    <property type="entry name" value="SOCS box"/>
    <property type="match status" value="1"/>
</dbReference>
<dbReference type="AlphaFoldDB" id="A0A1I8IVN6"/>
<dbReference type="Pfam" id="PF00023">
    <property type="entry name" value="Ank"/>
    <property type="match status" value="1"/>
</dbReference>
<evidence type="ECO:0000313" key="6">
    <source>
        <dbReference type="WBParaSite" id="maker-uti_cns_0017351-snap-gene-0.1-mRNA-1"/>
    </source>
</evidence>
<dbReference type="WBParaSite" id="maker-uti_cns_0017351-snap-gene-0.1-mRNA-1">
    <property type="protein sequence ID" value="maker-uti_cns_0017351-snap-gene-0.1-mRNA-1"/>
    <property type="gene ID" value="maker-uti_cns_0017351-snap-gene-0.1"/>
</dbReference>
<protein>
    <submittedName>
        <fullName evidence="6">SOCS box domain-containing protein</fullName>
    </submittedName>
</protein>
<dbReference type="InterPro" id="IPR036770">
    <property type="entry name" value="Ankyrin_rpt-contain_sf"/>
</dbReference>
<feature type="domain" description="SOCS box" evidence="4">
    <location>
        <begin position="440"/>
        <end position="474"/>
    </location>
</feature>
<accession>A0A1I8IVN6</accession>
<dbReference type="Gene3D" id="1.25.40.20">
    <property type="entry name" value="Ankyrin repeat-containing domain"/>
    <property type="match status" value="2"/>
</dbReference>
<organism evidence="5 6">
    <name type="scientific">Macrostomum lignano</name>
    <dbReference type="NCBI Taxonomy" id="282301"/>
    <lineage>
        <taxon>Eukaryota</taxon>
        <taxon>Metazoa</taxon>
        <taxon>Spiralia</taxon>
        <taxon>Lophotrochozoa</taxon>
        <taxon>Platyhelminthes</taxon>
        <taxon>Rhabditophora</taxon>
        <taxon>Macrostomorpha</taxon>
        <taxon>Macrostomida</taxon>
        <taxon>Macrostomidae</taxon>
        <taxon>Macrostomum</taxon>
    </lineage>
</organism>
<dbReference type="SUPFAM" id="SSF158235">
    <property type="entry name" value="SOCS box-like"/>
    <property type="match status" value="1"/>
</dbReference>
<dbReference type="Proteomes" id="UP000095280">
    <property type="component" value="Unplaced"/>
</dbReference>
<dbReference type="SUPFAM" id="SSF48403">
    <property type="entry name" value="Ankyrin repeat"/>
    <property type="match status" value="1"/>
</dbReference>
<dbReference type="SMART" id="SM00248">
    <property type="entry name" value="ANK"/>
    <property type="match status" value="7"/>
</dbReference>
<evidence type="ECO:0000313" key="5">
    <source>
        <dbReference type="Proteomes" id="UP000095280"/>
    </source>
</evidence>
<dbReference type="SMART" id="SM00969">
    <property type="entry name" value="SOCS_box"/>
    <property type="match status" value="1"/>
</dbReference>
<sequence>KKMETADFTKLFAYAVRSDKPAADLQLLLASGRVCLSQIRVKGMSLVHYAAHYNKLQLLQLLIKHGCNLNCADEEGLSPIHIAARRGSTGALVALAEAGARLHWQRPNCYDRRDADFADIPAEDTVEDPLSYAVENGHLLCVEALLRLGANPNCRYFMGDLVSVMSLENLLCLELLLRAGANPDTFNRWGLSPLMRACKESRLEAAMVLLCHKANVDLRSSFAFGGKSAMFYAMKNRRTDLMQLLLNSGADPDQFVQNDTTALELAIKLNSPPMLCCLLRNRADPNRPNQSGRYEIYPLQFLCSVVRLESRNVLLKLLLDAGARPNQHSNVKDKICLDAPCLPPLVEYLGCNEELDAFTVYLLVQFGAKINLCQGACGYTLLDRYGVQGHLSRVLNNPENAQLAELLLSAAVKVDRAAIAKMSRIGPEQKALVFSLTSTSLMRLCRVLIRDRLPAPLPKSVGELPLPTVLKNYLLFDTPLC</sequence>